<evidence type="ECO:0000256" key="9">
    <source>
        <dbReference type="ARBA" id="ARBA00023180"/>
    </source>
</evidence>
<sequence>MIYVGINYFSPCIRRLNATHQIGCTSAIHGNTGVLHYIDNDASLNWLVNKGPHGPYIPLMTADMFTFKNLQMLQKSGKINGIMVIHLADQAPPSGGFSPDYQCPNQEYGLYPDSDCSQFPWNPLGSGMMYVDYEYPIFAMTDENEVRHLIQYYYKENNPVNDTIPEYPLCAVQLSDRMHAAKDTETCMRRSSRYTNMEQFVYCDPLGNQNVFGFLKPTNKSEPLQNNSLIIAASKLDSDTLFYNMSPVAGAENDVTGFVTLLSVIEALGRLSQETKDNMSNIMFTFFQGESWDYIGSSRMVYDMQRDSFPNVLVEDLDQPALVSLSHISHFLELRQLGLLNASKLWVHSDPRSQQVDPRVGPENKKIYDALHAAGVQNDIDVNRIINTALPPASLQQFLKRGNISGVVVTDHEHKFANRFYQSRFDLPGLLNADYDNQTEEYISPLAEQLNNVSSVIAQALYTLAYPNGTDVMKTDLTVTNQLLYCFMYRPNCTLLRTVLSSDNARKLANRAYSRYVGVYRADVKNQNSFLVSHLLHYYLGEAIPNVTNKEHCHDLDMKDAVYAYGYISGVDGNGSCVRSMSYESPALSPAFLLEDWTSTEYSTWTESRWTGYSARAFYVSSKAQQTIILSIGVIILLVSLVTVYFIDKKSDILFSQERESSY</sequence>
<accession>D1LX87</accession>
<evidence type="ECO:0000256" key="10">
    <source>
        <dbReference type="SAM" id="Phobius"/>
    </source>
</evidence>
<dbReference type="GeneID" id="100313677"/>
<dbReference type="SUPFAM" id="SSF53187">
    <property type="entry name" value="Zn-dependent exopeptidases"/>
    <property type="match status" value="1"/>
</dbReference>
<dbReference type="GO" id="GO:0016485">
    <property type="term" value="P:protein processing"/>
    <property type="evidence" value="ECO:0007669"/>
    <property type="project" value="InterPro"/>
</dbReference>
<evidence type="ECO:0000256" key="3">
    <source>
        <dbReference type="ARBA" id="ARBA00015303"/>
    </source>
</evidence>
<keyword evidence="5" id="KW-0732">Signal</keyword>
<reference evidence="14" key="2">
    <citation type="submission" date="2025-05" db="UniProtKB">
        <authorList>
            <consortium name="RefSeq"/>
        </authorList>
    </citation>
    <scope>IDENTIFICATION</scope>
</reference>
<dbReference type="PANTHER" id="PTHR21092">
    <property type="entry name" value="NICASTRIN"/>
    <property type="match status" value="1"/>
</dbReference>
<evidence type="ECO:0000256" key="8">
    <source>
        <dbReference type="ARBA" id="ARBA00023136"/>
    </source>
</evidence>
<organism evidence="12">
    <name type="scientific">Saccoglossus kowalevskii</name>
    <name type="common">Acorn worm</name>
    <dbReference type="NCBI Taxonomy" id="10224"/>
    <lineage>
        <taxon>Eukaryota</taxon>
        <taxon>Metazoa</taxon>
        <taxon>Hemichordata</taxon>
        <taxon>Enteropneusta</taxon>
        <taxon>Harrimaniidae</taxon>
        <taxon>Saccoglossus</taxon>
    </lineage>
</organism>
<dbReference type="GO" id="GO:0007219">
    <property type="term" value="P:Notch signaling pathway"/>
    <property type="evidence" value="ECO:0007669"/>
    <property type="project" value="UniProtKB-KW"/>
</dbReference>
<evidence type="ECO:0000256" key="5">
    <source>
        <dbReference type="ARBA" id="ARBA00022729"/>
    </source>
</evidence>
<dbReference type="PANTHER" id="PTHR21092:SF0">
    <property type="entry name" value="NICASTRIN"/>
    <property type="match status" value="1"/>
</dbReference>
<evidence type="ECO:0000313" key="13">
    <source>
        <dbReference type="Proteomes" id="UP000694865"/>
    </source>
</evidence>
<evidence type="ECO:0000256" key="4">
    <source>
        <dbReference type="ARBA" id="ARBA00022692"/>
    </source>
</evidence>
<evidence type="ECO:0000313" key="14">
    <source>
        <dbReference type="RefSeq" id="NP_001161608.1"/>
    </source>
</evidence>
<dbReference type="Gene3D" id="3.40.630.10">
    <property type="entry name" value="Zn peptidases"/>
    <property type="match status" value="1"/>
</dbReference>
<evidence type="ECO:0000256" key="1">
    <source>
        <dbReference type="ARBA" id="ARBA00004479"/>
    </source>
</evidence>
<evidence type="ECO:0000256" key="6">
    <source>
        <dbReference type="ARBA" id="ARBA00022976"/>
    </source>
</evidence>
<dbReference type="AlphaFoldDB" id="D1LX87"/>
<dbReference type="EMBL" id="GU076064">
    <property type="protein sequence ID" value="ACY92593.1"/>
    <property type="molecule type" value="mRNA"/>
</dbReference>
<dbReference type="OrthoDB" id="755951at2759"/>
<evidence type="ECO:0000259" key="11">
    <source>
        <dbReference type="Pfam" id="PF18266"/>
    </source>
</evidence>
<dbReference type="CDD" id="cd03881">
    <property type="entry name" value="M28_Nicastrin"/>
    <property type="match status" value="1"/>
</dbReference>
<dbReference type="InterPro" id="IPR008710">
    <property type="entry name" value="Nicastrin"/>
</dbReference>
<protein>
    <recommendedName>
        <fullName evidence="3">Nicastrin</fullName>
    </recommendedName>
</protein>
<evidence type="ECO:0000313" key="12">
    <source>
        <dbReference type="EMBL" id="ACY92593.1"/>
    </source>
</evidence>
<dbReference type="Pfam" id="PF05450">
    <property type="entry name" value="Nicastrin"/>
    <property type="match status" value="1"/>
</dbReference>
<name>D1LX87_SACKO</name>
<keyword evidence="6" id="KW-0914">Notch signaling pathway</keyword>
<dbReference type="GO" id="GO:0007220">
    <property type="term" value="P:Notch receptor processing"/>
    <property type="evidence" value="ECO:0007669"/>
    <property type="project" value="TreeGrafter"/>
</dbReference>
<evidence type="ECO:0000256" key="7">
    <source>
        <dbReference type="ARBA" id="ARBA00022989"/>
    </source>
</evidence>
<keyword evidence="7 10" id="KW-1133">Transmembrane helix</keyword>
<dbReference type="KEGG" id="sko:100313677"/>
<feature type="transmembrane region" description="Helical" evidence="10">
    <location>
        <begin position="628"/>
        <end position="647"/>
    </location>
</feature>
<gene>
    <name evidence="14" type="primary">LOC100313677</name>
</gene>
<dbReference type="InterPro" id="IPR041084">
    <property type="entry name" value="Ncstrn_small"/>
</dbReference>
<dbReference type="Proteomes" id="UP000694865">
    <property type="component" value="Unplaced"/>
</dbReference>
<keyword evidence="4 10" id="KW-0812">Transmembrane</keyword>
<dbReference type="Pfam" id="PF18266">
    <property type="entry name" value="Ncstrn_small"/>
    <property type="match status" value="1"/>
</dbReference>
<reference evidence="12" key="1">
    <citation type="submission" date="2009-10" db="EMBL/GenBank/DDBJ databases">
        <authorList>
            <person name="Freeman R.M.Jr."/>
            <person name="Wu M.M."/>
            <person name="Gerhart J.J."/>
        </authorList>
    </citation>
    <scope>NUCLEOTIDE SEQUENCE</scope>
</reference>
<dbReference type="GO" id="GO:0005886">
    <property type="term" value="C:plasma membrane"/>
    <property type="evidence" value="ECO:0007669"/>
    <property type="project" value="TreeGrafter"/>
</dbReference>
<proteinExistence type="evidence at transcript level"/>
<keyword evidence="9" id="KW-0325">Glycoprotein</keyword>
<keyword evidence="13" id="KW-1185">Reference proteome</keyword>
<evidence type="ECO:0000256" key="2">
    <source>
        <dbReference type="ARBA" id="ARBA00007717"/>
    </source>
</evidence>
<keyword evidence="8 10" id="KW-0472">Membrane</keyword>
<dbReference type="RefSeq" id="NP_001161608.1">
    <property type="nucleotide sequence ID" value="NM_001168136.1"/>
</dbReference>
<comment type="subcellular location">
    <subcellularLocation>
        <location evidence="1">Membrane</location>
        <topology evidence="1">Single-pass type I membrane protein</topology>
    </subcellularLocation>
</comment>
<comment type="similarity">
    <text evidence="2">Belongs to the nicastrin family.</text>
</comment>
<feature type="domain" description="Nicastrin small lobe" evidence="11">
    <location>
        <begin position="11"/>
        <end position="180"/>
    </location>
</feature>